<keyword evidence="4" id="KW-1185">Reference proteome</keyword>
<dbReference type="AlphaFoldDB" id="A0A4Y9T5U3"/>
<proteinExistence type="predicted"/>
<organism evidence="3 4">
    <name type="scientific">Massilia horti</name>
    <dbReference type="NCBI Taxonomy" id="2562153"/>
    <lineage>
        <taxon>Bacteria</taxon>
        <taxon>Pseudomonadati</taxon>
        <taxon>Pseudomonadota</taxon>
        <taxon>Betaproteobacteria</taxon>
        <taxon>Burkholderiales</taxon>
        <taxon>Oxalobacteraceae</taxon>
        <taxon>Telluria group</taxon>
        <taxon>Massilia</taxon>
    </lineage>
</organism>
<keyword evidence="2" id="KW-0812">Transmembrane</keyword>
<feature type="coiled-coil region" evidence="1">
    <location>
        <begin position="17"/>
        <end position="44"/>
    </location>
</feature>
<keyword evidence="1" id="KW-0175">Coiled coil</keyword>
<comment type="caution">
    <text evidence="3">The sequence shown here is derived from an EMBL/GenBank/DDBJ whole genome shotgun (WGS) entry which is preliminary data.</text>
</comment>
<evidence type="ECO:0000256" key="1">
    <source>
        <dbReference type="SAM" id="Coils"/>
    </source>
</evidence>
<evidence type="ECO:0000313" key="3">
    <source>
        <dbReference type="EMBL" id="TFW35656.1"/>
    </source>
</evidence>
<protein>
    <submittedName>
        <fullName evidence="3">Uncharacterized protein</fullName>
    </submittedName>
</protein>
<keyword evidence="2" id="KW-1133">Transmembrane helix</keyword>
<reference evidence="3 4" key="1">
    <citation type="submission" date="2019-03" db="EMBL/GenBank/DDBJ databases">
        <title>Draft genome of Massilia hortus sp. nov., a novel bacterial species of the Oxalobacteraceae family.</title>
        <authorList>
            <person name="Peta V."/>
            <person name="Raths R."/>
            <person name="Bucking H."/>
        </authorList>
    </citation>
    <scope>NUCLEOTIDE SEQUENCE [LARGE SCALE GENOMIC DNA]</scope>
    <source>
        <strain evidence="3 4">ONC3</strain>
    </source>
</reference>
<dbReference type="Proteomes" id="UP000297258">
    <property type="component" value="Unassembled WGS sequence"/>
</dbReference>
<accession>A0A4Y9T5U3</accession>
<gene>
    <name evidence="3" type="ORF">E4O92_01480</name>
</gene>
<evidence type="ECO:0000313" key="4">
    <source>
        <dbReference type="Proteomes" id="UP000297258"/>
    </source>
</evidence>
<dbReference type="RefSeq" id="WP_135187975.1">
    <property type="nucleotide sequence ID" value="NZ_SPUM01000008.1"/>
</dbReference>
<name>A0A4Y9T5U3_9BURK</name>
<sequence>METSTKIIERCASKEDIEDVRECIKKLNKRTDELEMRIELLETHIDIHFAEMKSEMIRWVGTVGILQMALISALALKLAS</sequence>
<keyword evidence="2" id="KW-0472">Membrane</keyword>
<dbReference type="EMBL" id="SPUM01000008">
    <property type="protein sequence ID" value="TFW35656.1"/>
    <property type="molecule type" value="Genomic_DNA"/>
</dbReference>
<evidence type="ECO:0000256" key="2">
    <source>
        <dbReference type="SAM" id="Phobius"/>
    </source>
</evidence>
<feature type="transmembrane region" description="Helical" evidence="2">
    <location>
        <begin position="56"/>
        <end position="76"/>
    </location>
</feature>